<evidence type="ECO:0000313" key="6">
    <source>
        <dbReference type="Proteomes" id="UP000255279"/>
    </source>
</evidence>
<dbReference type="Pfam" id="PF01557">
    <property type="entry name" value="FAA_hydrolase"/>
    <property type="match status" value="1"/>
</dbReference>
<dbReference type="GO" id="GO:0003824">
    <property type="term" value="F:catalytic activity"/>
    <property type="evidence" value="ECO:0007669"/>
    <property type="project" value="InterPro"/>
</dbReference>
<dbReference type="InterPro" id="IPR041072">
    <property type="entry name" value="FAA_hydro_N"/>
</dbReference>
<dbReference type="STRING" id="34060.B0181_06245"/>
<dbReference type="Proteomes" id="UP000255279">
    <property type="component" value="Unassembled WGS sequence"/>
</dbReference>
<sequence>MKLATLKTHERDGVLVVVSKDLQRCQKIADIATLQYALDHWQDCAPKLQAVYDTLNANENTGEAFDEAACHSPLPRAYQWADGSAYINHVELVRKARGASVPESFYEDPLMYQGGSDSFLAPHDDITAHEDWGIDLEAEVAVITGDVPLGASADEAAKAIRLVMLVNDVSLRNLIPDELAKGFGFFQSKPASAFSPVAVTPDELTAWQGSKLHLPLVVHINDKPFGKPNAGTDMTFDFGQLIAHAAKTRNLAAGTIIGSGTVSNKQDSLWGSSIEHGGVGYCCLAELRMYESIESKAQTPFLKHGDTVRIEMFDENHENIFGTIKNTVNAINRQA</sequence>
<evidence type="ECO:0000313" key="3">
    <source>
        <dbReference type="EMBL" id="OOR89570.1"/>
    </source>
</evidence>
<dbReference type="InterPro" id="IPR036663">
    <property type="entry name" value="Fumarylacetoacetase_C_sf"/>
</dbReference>
<proteinExistence type="predicted"/>
<gene>
    <name evidence="3" type="ORF">B0181_06245</name>
    <name evidence="4" type="ORF">NCTC10293_00581</name>
</gene>
<protein>
    <submittedName>
        <fullName evidence="3 4">2-keto-4-pentenoate hydratase</fullName>
    </submittedName>
</protein>
<feature type="domain" description="Fumarylacetoacetase N-terminal" evidence="2">
    <location>
        <begin position="1"/>
        <end position="76"/>
    </location>
</feature>
<dbReference type="InterPro" id="IPR011234">
    <property type="entry name" value="Fumarylacetoacetase-like_C"/>
</dbReference>
<feature type="domain" description="Fumarylacetoacetase-like C-terminal" evidence="1">
    <location>
        <begin position="80"/>
        <end position="328"/>
    </location>
</feature>
<dbReference type="OrthoDB" id="9775905at2"/>
<dbReference type="PANTHER" id="PTHR43211">
    <property type="entry name" value="FUMARYLACETOACETATE HYDROLASE"/>
    <property type="match status" value="1"/>
</dbReference>
<evidence type="ECO:0000259" key="1">
    <source>
        <dbReference type="Pfam" id="PF01557"/>
    </source>
</evidence>
<name>A0A1T0A1F1_9GAMM</name>
<dbReference type="SUPFAM" id="SSF56529">
    <property type="entry name" value="FAH"/>
    <property type="match status" value="1"/>
</dbReference>
<dbReference type="Pfam" id="PF18288">
    <property type="entry name" value="FAA_hydro_N_2"/>
    <property type="match status" value="1"/>
</dbReference>
<dbReference type="Proteomes" id="UP000190435">
    <property type="component" value="Unassembled WGS sequence"/>
</dbReference>
<dbReference type="Gene3D" id="3.90.850.10">
    <property type="entry name" value="Fumarylacetoacetase-like, C-terminal domain"/>
    <property type="match status" value="1"/>
</dbReference>
<reference evidence="3 5" key="1">
    <citation type="submission" date="2017-02" db="EMBL/GenBank/DDBJ databases">
        <title>Draft genome sequence of Moraxella caviae CCUG 355 type strain.</title>
        <authorList>
            <person name="Engstrom-Jakobsson H."/>
            <person name="Salva-Serra F."/>
            <person name="Thorell K."/>
            <person name="Gonzales-Siles L."/>
            <person name="Karlsson R."/>
            <person name="Boulund F."/>
            <person name="Engstrand L."/>
            <person name="Moore E."/>
        </authorList>
    </citation>
    <scope>NUCLEOTIDE SEQUENCE [LARGE SCALE GENOMIC DNA]</scope>
    <source>
        <strain evidence="3 5">CCUG 355</strain>
    </source>
</reference>
<organism evidence="3 5">
    <name type="scientific">Moraxella caviae</name>
    <dbReference type="NCBI Taxonomy" id="34060"/>
    <lineage>
        <taxon>Bacteria</taxon>
        <taxon>Pseudomonadati</taxon>
        <taxon>Pseudomonadota</taxon>
        <taxon>Gammaproteobacteria</taxon>
        <taxon>Moraxellales</taxon>
        <taxon>Moraxellaceae</taxon>
        <taxon>Moraxella</taxon>
    </lineage>
</organism>
<dbReference type="RefSeq" id="WP_078276650.1">
    <property type="nucleotide sequence ID" value="NZ_CAACXO010000076.1"/>
</dbReference>
<evidence type="ECO:0000259" key="2">
    <source>
        <dbReference type="Pfam" id="PF18288"/>
    </source>
</evidence>
<dbReference type="EMBL" id="UGQE01000001">
    <property type="protein sequence ID" value="STZ10251.1"/>
    <property type="molecule type" value="Genomic_DNA"/>
</dbReference>
<keyword evidence="5" id="KW-1185">Reference proteome</keyword>
<dbReference type="EMBL" id="MUXU01000038">
    <property type="protein sequence ID" value="OOR89570.1"/>
    <property type="molecule type" value="Genomic_DNA"/>
</dbReference>
<accession>A0A1T0A1F1</accession>
<dbReference type="PANTHER" id="PTHR43211:SF1">
    <property type="entry name" value="BLL6422 PROTEIN"/>
    <property type="match status" value="1"/>
</dbReference>
<evidence type="ECO:0000313" key="5">
    <source>
        <dbReference type="Proteomes" id="UP000190435"/>
    </source>
</evidence>
<evidence type="ECO:0000313" key="4">
    <source>
        <dbReference type="EMBL" id="STZ10251.1"/>
    </source>
</evidence>
<dbReference type="AlphaFoldDB" id="A0A1T0A1F1"/>
<reference evidence="4 6" key="2">
    <citation type="submission" date="2018-06" db="EMBL/GenBank/DDBJ databases">
        <authorList>
            <consortium name="Pathogen Informatics"/>
            <person name="Doyle S."/>
        </authorList>
    </citation>
    <scope>NUCLEOTIDE SEQUENCE [LARGE SCALE GENOMIC DNA]</scope>
    <source>
        <strain evidence="4 6">NCTC10293</strain>
    </source>
</reference>